<keyword evidence="1" id="KW-0732">Signal</keyword>
<dbReference type="OrthoDB" id="8932625at2"/>
<feature type="chain" id="PRO_5034528277" evidence="1">
    <location>
        <begin position="33"/>
        <end position="563"/>
    </location>
</feature>
<proteinExistence type="predicted"/>
<dbReference type="RefSeq" id="WP_051378671.1">
    <property type="nucleotide sequence ID" value="NZ_AXWS01000013.1"/>
</dbReference>
<dbReference type="InterPro" id="IPR010727">
    <property type="entry name" value="DUF1302"/>
</dbReference>
<evidence type="ECO:0000313" key="2">
    <source>
        <dbReference type="Proteomes" id="UP000675920"/>
    </source>
</evidence>
<name>A0A8B6X8M4_9BURK</name>
<keyword evidence="2" id="KW-1185">Reference proteome</keyword>
<accession>A0A8B6X8M4</accession>
<evidence type="ECO:0000313" key="3">
    <source>
        <dbReference type="RefSeq" id="WP_051378671.1"/>
    </source>
</evidence>
<feature type="signal peptide" evidence="1">
    <location>
        <begin position="1"/>
        <end position="32"/>
    </location>
</feature>
<dbReference type="Pfam" id="PF06980">
    <property type="entry name" value="DUF1302"/>
    <property type="match status" value="1"/>
</dbReference>
<protein>
    <submittedName>
        <fullName evidence="3">DUF1302 domain-containing protein</fullName>
    </submittedName>
</protein>
<organism evidence="2 3">
    <name type="scientific">Derxia gummosa DSM 723</name>
    <dbReference type="NCBI Taxonomy" id="1121388"/>
    <lineage>
        <taxon>Bacteria</taxon>
        <taxon>Pseudomonadati</taxon>
        <taxon>Pseudomonadota</taxon>
        <taxon>Betaproteobacteria</taxon>
        <taxon>Burkholderiales</taxon>
        <taxon>Alcaligenaceae</taxon>
        <taxon>Derxia</taxon>
    </lineage>
</organism>
<sequence>MTTGRHLAPGRPRACALAIAAALLAAAPATRAATIDTGNPDIKLRWDNTFKYSAGWRVGSPDQKVAASAANPNVDAGDLAFDRGLINNRIDWLSEVDVAWKGMGARLSGVAWYDNVYQRDGNDFAGATPNTISALQGGRNNVFTPETKRLMGKYAEVSDAFVYGSTNLGEEQKLSVRAGRHTQLYGETLFLGANGIAYAQGPVDLIRAFSQPNAQFKEVALPVGQLSSNLSLNENVSVGAYYQFQWRPLRLPATGSYYSPADFVGDGADLLLTPAGGAANRTGDRRGSNTGQFGGRIKFRLPGSDTEFGVYAARYHEKSPIPVLNAADPGAFNGGSYALYYQKGIQTYGLSASTLVGETNVAGEVSVRRRTPLAPLGDLVVTVDPNANNSNNAPYALGNTLHANVSAISVFPASALWQGASVVGELAWNHLMSVTHNPTSPVTPGGALNATHTRDHFGARVVFQPEYFQVLPQLDLQVPIGIGYGIAGRSAVFQLFPEHAGDLSVGFNFEYQKLWRFGLQATHYYGSAGAAPTTDDAARGLMASYRQYYRDRDTVSLWLQRSF</sequence>
<evidence type="ECO:0000256" key="1">
    <source>
        <dbReference type="SAM" id="SignalP"/>
    </source>
</evidence>
<dbReference type="AlphaFoldDB" id="A0A8B6X8M4"/>
<reference evidence="3" key="1">
    <citation type="submission" date="2025-08" db="UniProtKB">
        <authorList>
            <consortium name="RefSeq"/>
        </authorList>
    </citation>
    <scope>IDENTIFICATION</scope>
</reference>
<dbReference type="Proteomes" id="UP000675920">
    <property type="component" value="Unplaced"/>
</dbReference>